<comment type="caution">
    <text evidence="1">The sequence shown here is derived from an EMBL/GenBank/DDBJ whole genome shotgun (WGS) entry which is preliminary data.</text>
</comment>
<dbReference type="AlphaFoldDB" id="A0A5B6WT29"/>
<keyword evidence="2" id="KW-1185">Reference proteome</keyword>
<reference evidence="2" key="1">
    <citation type="journal article" date="2019" name="Plant Biotechnol. J.">
        <title>Genome sequencing of the Australian wild diploid species Gossypium australe highlights disease resistance and delayed gland morphogenesis.</title>
        <authorList>
            <person name="Cai Y."/>
            <person name="Cai X."/>
            <person name="Wang Q."/>
            <person name="Wang P."/>
            <person name="Zhang Y."/>
            <person name="Cai C."/>
            <person name="Xu Y."/>
            <person name="Wang K."/>
            <person name="Zhou Z."/>
            <person name="Wang C."/>
            <person name="Geng S."/>
            <person name="Li B."/>
            <person name="Dong Q."/>
            <person name="Hou Y."/>
            <person name="Wang H."/>
            <person name="Ai P."/>
            <person name="Liu Z."/>
            <person name="Yi F."/>
            <person name="Sun M."/>
            <person name="An G."/>
            <person name="Cheng J."/>
            <person name="Zhang Y."/>
            <person name="Shi Q."/>
            <person name="Xie Y."/>
            <person name="Shi X."/>
            <person name="Chang Y."/>
            <person name="Huang F."/>
            <person name="Chen Y."/>
            <person name="Hong S."/>
            <person name="Mi L."/>
            <person name="Sun Q."/>
            <person name="Zhang L."/>
            <person name="Zhou B."/>
            <person name="Peng R."/>
            <person name="Zhang X."/>
            <person name="Liu F."/>
        </authorList>
    </citation>
    <scope>NUCLEOTIDE SEQUENCE [LARGE SCALE GENOMIC DNA]</scope>
    <source>
        <strain evidence="2">cv. PA1801</strain>
    </source>
</reference>
<evidence type="ECO:0000313" key="1">
    <source>
        <dbReference type="EMBL" id="KAA3484623.1"/>
    </source>
</evidence>
<organism evidence="1 2">
    <name type="scientific">Gossypium australe</name>
    <dbReference type="NCBI Taxonomy" id="47621"/>
    <lineage>
        <taxon>Eukaryota</taxon>
        <taxon>Viridiplantae</taxon>
        <taxon>Streptophyta</taxon>
        <taxon>Embryophyta</taxon>
        <taxon>Tracheophyta</taxon>
        <taxon>Spermatophyta</taxon>
        <taxon>Magnoliopsida</taxon>
        <taxon>eudicotyledons</taxon>
        <taxon>Gunneridae</taxon>
        <taxon>Pentapetalae</taxon>
        <taxon>rosids</taxon>
        <taxon>malvids</taxon>
        <taxon>Malvales</taxon>
        <taxon>Malvaceae</taxon>
        <taxon>Malvoideae</taxon>
        <taxon>Gossypium</taxon>
    </lineage>
</organism>
<dbReference type="Proteomes" id="UP000325315">
    <property type="component" value="Unassembled WGS sequence"/>
</dbReference>
<gene>
    <name evidence="1" type="ORF">EPI10_006697</name>
</gene>
<sequence>MLQGTLGTRLHFSTAFHPQIDRQSERVIHVTPLSRIRHRIRVSGDTPSCGKAVCFPRLLDTPMCLPHGRN</sequence>
<name>A0A5B6WT29_9ROSI</name>
<evidence type="ECO:0000313" key="2">
    <source>
        <dbReference type="Proteomes" id="UP000325315"/>
    </source>
</evidence>
<accession>A0A5B6WT29</accession>
<protein>
    <submittedName>
        <fullName evidence="1">Ethylene-responsive transcription factor ABR1-like</fullName>
    </submittedName>
</protein>
<proteinExistence type="predicted"/>
<dbReference type="EMBL" id="SMMG02000002">
    <property type="protein sequence ID" value="KAA3484623.1"/>
    <property type="molecule type" value="Genomic_DNA"/>
</dbReference>